<sequence>MTGGSLGVRKTEFVGVVGDDLTSVRREGEEGEASGVGDVTDKDGGTRSVDGPRSYMEPNVGAVSSIEGLADGALVALAPPRRDIDPEAEGCTSPELSLPRSIICDEVDPVCGFVEPPWDISSCCKLLSGAAPWAEVKLDLILAKISIDPCWSFKL</sequence>
<evidence type="ECO:0000256" key="1">
    <source>
        <dbReference type="SAM" id="MobiDB-lite"/>
    </source>
</evidence>
<accession>A0A9P5THL7</accession>
<name>A0A9P5THL7_GYMJU</name>
<feature type="region of interest" description="Disordered" evidence="1">
    <location>
        <begin position="19"/>
        <end position="56"/>
    </location>
</feature>
<organism evidence="2 3">
    <name type="scientific">Gymnopilus junonius</name>
    <name type="common">Spectacular rustgill mushroom</name>
    <name type="synonym">Gymnopilus spectabilis subsp. junonius</name>
    <dbReference type="NCBI Taxonomy" id="109634"/>
    <lineage>
        <taxon>Eukaryota</taxon>
        <taxon>Fungi</taxon>
        <taxon>Dikarya</taxon>
        <taxon>Basidiomycota</taxon>
        <taxon>Agaricomycotina</taxon>
        <taxon>Agaricomycetes</taxon>
        <taxon>Agaricomycetidae</taxon>
        <taxon>Agaricales</taxon>
        <taxon>Agaricineae</taxon>
        <taxon>Hymenogastraceae</taxon>
        <taxon>Gymnopilus</taxon>
    </lineage>
</organism>
<keyword evidence="3" id="KW-1185">Reference proteome</keyword>
<dbReference type="EMBL" id="JADNYJ010000174">
    <property type="protein sequence ID" value="KAF8877165.1"/>
    <property type="molecule type" value="Genomic_DNA"/>
</dbReference>
<gene>
    <name evidence="2" type="ORF">CPB84DRAFT_1795294</name>
</gene>
<evidence type="ECO:0000313" key="2">
    <source>
        <dbReference type="EMBL" id="KAF8877165.1"/>
    </source>
</evidence>
<protein>
    <submittedName>
        <fullName evidence="2">Uncharacterized protein</fullName>
    </submittedName>
</protein>
<evidence type="ECO:0000313" key="3">
    <source>
        <dbReference type="Proteomes" id="UP000724874"/>
    </source>
</evidence>
<reference evidence="2" key="1">
    <citation type="submission" date="2020-11" db="EMBL/GenBank/DDBJ databases">
        <authorList>
            <consortium name="DOE Joint Genome Institute"/>
            <person name="Ahrendt S."/>
            <person name="Riley R."/>
            <person name="Andreopoulos W."/>
            <person name="LaButti K."/>
            <person name="Pangilinan J."/>
            <person name="Ruiz-duenas F.J."/>
            <person name="Barrasa J.M."/>
            <person name="Sanchez-Garcia M."/>
            <person name="Camarero S."/>
            <person name="Miyauchi S."/>
            <person name="Serrano A."/>
            <person name="Linde D."/>
            <person name="Babiker R."/>
            <person name="Drula E."/>
            <person name="Ayuso-Fernandez I."/>
            <person name="Pacheco R."/>
            <person name="Padilla G."/>
            <person name="Ferreira P."/>
            <person name="Barriuso J."/>
            <person name="Kellner H."/>
            <person name="Castanera R."/>
            <person name="Alfaro M."/>
            <person name="Ramirez L."/>
            <person name="Pisabarro A.G."/>
            <person name="Kuo A."/>
            <person name="Tritt A."/>
            <person name="Lipzen A."/>
            <person name="He G."/>
            <person name="Yan M."/>
            <person name="Ng V."/>
            <person name="Cullen D."/>
            <person name="Martin F."/>
            <person name="Rosso M.-N."/>
            <person name="Henrissat B."/>
            <person name="Hibbett D."/>
            <person name="Martinez A.T."/>
            <person name="Grigoriev I.V."/>
        </authorList>
    </citation>
    <scope>NUCLEOTIDE SEQUENCE</scope>
    <source>
        <strain evidence="2">AH 44721</strain>
    </source>
</reference>
<dbReference type="AlphaFoldDB" id="A0A9P5THL7"/>
<proteinExistence type="predicted"/>
<dbReference type="Proteomes" id="UP000724874">
    <property type="component" value="Unassembled WGS sequence"/>
</dbReference>
<comment type="caution">
    <text evidence="2">The sequence shown here is derived from an EMBL/GenBank/DDBJ whole genome shotgun (WGS) entry which is preliminary data.</text>
</comment>